<dbReference type="RefSeq" id="WP_091235218.1">
    <property type="nucleotide sequence ID" value="NZ_FNBG01000032.1"/>
</dbReference>
<accession>A0A1G7SUN1</accession>
<keyword evidence="2" id="KW-1133">Transmembrane helix</keyword>
<evidence type="ECO:0000313" key="5">
    <source>
        <dbReference type="Proteomes" id="UP000198972"/>
    </source>
</evidence>
<feature type="compositionally biased region" description="Gly residues" evidence="1">
    <location>
        <begin position="238"/>
        <end position="253"/>
    </location>
</feature>
<evidence type="ECO:0000256" key="2">
    <source>
        <dbReference type="SAM" id="Phobius"/>
    </source>
</evidence>
<evidence type="ECO:0000256" key="1">
    <source>
        <dbReference type="SAM" id="MobiDB-lite"/>
    </source>
</evidence>
<dbReference type="Gene3D" id="3.10.310.50">
    <property type="match status" value="1"/>
</dbReference>
<dbReference type="Pfam" id="PF04536">
    <property type="entry name" value="TPM_phosphatase"/>
    <property type="match status" value="1"/>
</dbReference>
<dbReference type="InterPro" id="IPR007621">
    <property type="entry name" value="TPM_dom"/>
</dbReference>
<name>A0A1G7SUN1_9BACL</name>
<protein>
    <recommendedName>
        <fullName evidence="3">TPM domain-containing protein</fullName>
    </recommendedName>
</protein>
<feature type="transmembrane region" description="Helical" evidence="2">
    <location>
        <begin position="176"/>
        <end position="196"/>
    </location>
</feature>
<keyword evidence="2" id="KW-0472">Membrane</keyword>
<keyword evidence="2" id="KW-0812">Transmembrane</keyword>
<proteinExistence type="predicted"/>
<keyword evidence="5" id="KW-1185">Reference proteome</keyword>
<evidence type="ECO:0000259" key="3">
    <source>
        <dbReference type="Pfam" id="PF04536"/>
    </source>
</evidence>
<organism evidence="4 5">
    <name type="scientific">Fontibacillus panacisegetis</name>
    <dbReference type="NCBI Taxonomy" id="670482"/>
    <lineage>
        <taxon>Bacteria</taxon>
        <taxon>Bacillati</taxon>
        <taxon>Bacillota</taxon>
        <taxon>Bacilli</taxon>
        <taxon>Bacillales</taxon>
        <taxon>Paenibacillaceae</taxon>
        <taxon>Fontibacillus</taxon>
    </lineage>
</organism>
<feature type="region of interest" description="Disordered" evidence="1">
    <location>
        <begin position="232"/>
        <end position="265"/>
    </location>
</feature>
<dbReference type="STRING" id="670482.SAMN04488542_13214"/>
<dbReference type="Proteomes" id="UP000198972">
    <property type="component" value="Unassembled WGS sequence"/>
</dbReference>
<dbReference type="EMBL" id="FNBG01000032">
    <property type="protein sequence ID" value="SDG26494.1"/>
    <property type="molecule type" value="Genomic_DNA"/>
</dbReference>
<gene>
    <name evidence="4" type="ORF">SAMN04488542_13214</name>
</gene>
<evidence type="ECO:0000313" key="4">
    <source>
        <dbReference type="EMBL" id="SDG26494.1"/>
    </source>
</evidence>
<dbReference type="OrthoDB" id="9806054at2"/>
<reference evidence="4 5" key="1">
    <citation type="submission" date="2016-10" db="EMBL/GenBank/DDBJ databases">
        <authorList>
            <person name="de Groot N.N."/>
        </authorList>
    </citation>
    <scope>NUCLEOTIDE SEQUENCE [LARGE SCALE GENOMIC DNA]</scope>
    <source>
        <strain evidence="4 5">DSM 28129</strain>
    </source>
</reference>
<sequence>MRRYSSAVLVILFFLSVYLAIPTQMAAAAVEEKTLIYDDANLLTQEEYDELTTMANKYGAKRETDIIIITSNNPENIDIVKMTEDFYDEQAPGYDKSHGNAVILTMDMRNRDVYLAGFYKAETYLDDGRLDKIRNKITPYLSDGNYKVAFKKYIKTSYKYMGFEPGVNPDNILFNIWFQLGGALALGGIVVGIMAYRSGGRVTVNRRTYEDASTSGIIDHQDQYIRTTVTKTKIEKSSGGGSGGGGGGGGTTSGGHSHSGSRGKF</sequence>
<feature type="domain" description="TPM" evidence="3">
    <location>
        <begin position="36"/>
        <end position="156"/>
    </location>
</feature>
<dbReference type="AlphaFoldDB" id="A0A1G7SUN1"/>